<proteinExistence type="predicted"/>
<dbReference type="OrthoDB" id="9802752at2"/>
<dbReference type="PROSITE" id="PS51459">
    <property type="entry name" value="FIDO"/>
    <property type="match status" value="1"/>
</dbReference>
<dbReference type="InterPro" id="IPR053737">
    <property type="entry name" value="Type_II_TA_Toxin"/>
</dbReference>
<dbReference type="PANTHER" id="PTHR39426:SF1">
    <property type="entry name" value="HOMOLOGY TO DEATH-ON-CURING PROTEIN OF PHAGE P1"/>
    <property type="match status" value="1"/>
</dbReference>
<dbReference type="Proteomes" id="UP000008466">
    <property type="component" value="Chromosome"/>
</dbReference>
<dbReference type="EMBL" id="CP002541">
    <property type="protein sequence ID" value="ADY12402.1"/>
    <property type="molecule type" value="Genomic_DNA"/>
</dbReference>
<dbReference type="HOGENOM" id="CLU_115697_4_1_12"/>
<dbReference type="STRING" id="158189.SpiBuddy_0569"/>
<keyword evidence="3" id="KW-1185">Reference proteome</keyword>
<dbReference type="PANTHER" id="PTHR39426">
    <property type="entry name" value="HOMOLOGY TO DEATH-ON-CURING PROTEIN OF PHAGE P1"/>
    <property type="match status" value="1"/>
</dbReference>
<dbReference type="KEGG" id="sbu:SpiBuddy_0569"/>
<dbReference type="InterPro" id="IPR003812">
    <property type="entry name" value="Fido"/>
</dbReference>
<gene>
    <name evidence="2" type="ordered locus">SpiBuddy_0569</name>
</gene>
<dbReference type="InterPro" id="IPR006440">
    <property type="entry name" value="Doc"/>
</dbReference>
<name>F0RUP0_SPHGB</name>
<accession>F0RUP0</accession>
<dbReference type="RefSeq" id="WP_013606255.1">
    <property type="nucleotide sequence ID" value="NC_015152.1"/>
</dbReference>
<dbReference type="NCBIfam" id="TIGR01550">
    <property type="entry name" value="DOC_P1"/>
    <property type="match status" value="1"/>
</dbReference>
<protein>
    <submittedName>
        <fullName evidence="2">Death-on-curing family protein</fullName>
    </submittedName>
</protein>
<reference evidence="3" key="1">
    <citation type="submission" date="2011-02" db="EMBL/GenBank/DDBJ databases">
        <title>Complete sequence of Spirochaeta sp. Buddy.</title>
        <authorList>
            <person name="Lucas S."/>
            <person name="Copeland A."/>
            <person name="Lapidus A."/>
            <person name="Cheng J.-F."/>
            <person name="Goodwin L."/>
            <person name="Pitluck S."/>
            <person name="Zeytun A."/>
            <person name="Detter J.C."/>
            <person name="Han C."/>
            <person name="Tapia R."/>
            <person name="Land M."/>
            <person name="Hauser L."/>
            <person name="Kyrpides N."/>
            <person name="Ivanova N."/>
            <person name="Mikhailova N."/>
            <person name="Pagani I."/>
            <person name="Ritalahti K.M."/>
            <person name="Loeffler F.E."/>
            <person name="Woyke T."/>
        </authorList>
    </citation>
    <scope>NUCLEOTIDE SEQUENCE [LARGE SCALE GENOMIC DNA]</scope>
    <source>
        <strain evidence="3">ATCC BAA-1886 / DSM 22777 / Buddy</strain>
    </source>
</reference>
<dbReference type="AlphaFoldDB" id="F0RUP0"/>
<sequence>MRRISVGQVLLIHKYLIEVSGGVDGIRDYRLLDSAVQAPFQTFDGEDLYPGSMRKAAALCFGLIQNHPFIDGNKRIGVHVLDVFLQINGIHLQYSDEALVELGFSVADGMWGFAEILAWISRHTSDAAL</sequence>
<evidence type="ECO:0000313" key="3">
    <source>
        <dbReference type="Proteomes" id="UP000008466"/>
    </source>
</evidence>
<dbReference type="InterPro" id="IPR036597">
    <property type="entry name" value="Fido-like_dom_sf"/>
</dbReference>
<evidence type="ECO:0000259" key="1">
    <source>
        <dbReference type="PROSITE" id="PS51459"/>
    </source>
</evidence>
<dbReference type="SUPFAM" id="SSF140931">
    <property type="entry name" value="Fic-like"/>
    <property type="match status" value="1"/>
</dbReference>
<dbReference type="Pfam" id="PF02661">
    <property type="entry name" value="Fic"/>
    <property type="match status" value="1"/>
</dbReference>
<dbReference type="PIRSF" id="PIRSF018297">
    <property type="entry name" value="Doc"/>
    <property type="match status" value="1"/>
</dbReference>
<evidence type="ECO:0000313" key="2">
    <source>
        <dbReference type="EMBL" id="ADY12402.1"/>
    </source>
</evidence>
<dbReference type="eggNOG" id="COG3654">
    <property type="taxonomic scope" value="Bacteria"/>
</dbReference>
<dbReference type="GO" id="GO:0016301">
    <property type="term" value="F:kinase activity"/>
    <property type="evidence" value="ECO:0007669"/>
    <property type="project" value="InterPro"/>
</dbReference>
<dbReference type="Gene3D" id="1.20.120.1870">
    <property type="entry name" value="Fic/DOC protein, Fido domain"/>
    <property type="match status" value="1"/>
</dbReference>
<feature type="domain" description="Fido" evidence="1">
    <location>
        <begin position="4"/>
        <end position="122"/>
    </location>
</feature>
<organism evidence="2 3">
    <name type="scientific">Sphaerochaeta globosa (strain ATCC BAA-1886 / DSM 22777 / Buddy)</name>
    <name type="common">Spirochaeta sp. (strain Buddy)</name>
    <dbReference type="NCBI Taxonomy" id="158189"/>
    <lineage>
        <taxon>Bacteria</taxon>
        <taxon>Pseudomonadati</taxon>
        <taxon>Spirochaetota</taxon>
        <taxon>Spirochaetia</taxon>
        <taxon>Spirochaetales</taxon>
        <taxon>Sphaerochaetaceae</taxon>
        <taxon>Sphaerochaeta</taxon>
    </lineage>
</organism>